<sequence length="279" mass="30867">MSQDDLQQLRRWRTLGARQSENVVRLAQRVLQAGGLGDEEWPVREQLTIAALDLGQVKLANLQLRTLQAKFPKSPRADLLLGLKLEAVEEFERARQLYQGLLTNNECNVAAHQRLIALSPSTQDAIGNLLTYLDTFYSDAAAWSLLAELYASLGAYAQSLTALGHLLVLHTWDSQAVTRYAETAYTMGDYQLALKYFLRATEMETPADGNAEGFRTRSWWGVKQTAKRLLDPATRTDTAIPDDSVVPPAKLQKLEALATERILAVGGANMDARRAVLAG</sequence>
<dbReference type="SUPFAM" id="SSF48452">
    <property type="entry name" value="TPR-like"/>
    <property type="match status" value="1"/>
</dbReference>
<proteinExistence type="inferred from homology"/>
<dbReference type="Proteomes" id="UP000279236">
    <property type="component" value="Unassembled WGS sequence"/>
</dbReference>
<dbReference type="InterPro" id="IPR011990">
    <property type="entry name" value="TPR-like_helical_dom_sf"/>
</dbReference>
<keyword evidence="3" id="KW-0472">Membrane</keyword>
<comment type="subcellular location">
    <subcellularLocation>
        <location evidence="3">Endoplasmic reticulum membrane</location>
        <topology evidence="3">Peripheral membrane protein</topology>
        <orientation evidence="3">Cytoplasmic side</orientation>
    </subcellularLocation>
</comment>
<reference evidence="5 6" key="1">
    <citation type="submission" date="2018-11" db="EMBL/GenBank/DDBJ databases">
        <title>Genome sequence of Apiotrichum porosum DSM 27194.</title>
        <authorList>
            <person name="Aliyu H."/>
            <person name="Gorte O."/>
            <person name="Ochsenreither K."/>
        </authorList>
    </citation>
    <scope>NUCLEOTIDE SEQUENCE [LARGE SCALE GENOMIC DNA]</scope>
    <source>
        <strain evidence="5 6">DSM 27194</strain>
    </source>
</reference>
<dbReference type="OrthoDB" id="124397at2759"/>
<comment type="function">
    <text evidence="3">Part of the endoplasmic reticulum membrane protein complex (EMC) that enables the energy-independent insertion into endoplasmic reticulum membranes of newly synthesized membrane proteins.</text>
</comment>
<organism evidence="5 6">
    <name type="scientific">Apiotrichum porosum</name>
    <dbReference type="NCBI Taxonomy" id="105984"/>
    <lineage>
        <taxon>Eukaryota</taxon>
        <taxon>Fungi</taxon>
        <taxon>Dikarya</taxon>
        <taxon>Basidiomycota</taxon>
        <taxon>Agaricomycotina</taxon>
        <taxon>Tremellomycetes</taxon>
        <taxon>Trichosporonales</taxon>
        <taxon>Trichosporonaceae</taxon>
        <taxon>Apiotrichum</taxon>
    </lineage>
</organism>
<keyword evidence="2" id="KW-0802">TPR repeat</keyword>
<evidence type="ECO:0000313" key="5">
    <source>
        <dbReference type="EMBL" id="RSH84270.1"/>
    </source>
</evidence>
<dbReference type="AlphaFoldDB" id="A0A427XZN0"/>
<feature type="domain" description="EMC2 TPR-like" evidence="4">
    <location>
        <begin position="81"/>
        <end position="168"/>
    </location>
</feature>
<keyword evidence="3" id="KW-0256">Endoplasmic reticulum</keyword>
<dbReference type="InterPro" id="IPR055217">
    <property type="entry name" value="TPR_EMC2"/>
</dbReference>
<comment type="subunit">
    <text evidence="3">Component of the ER membrane protein complex (EMC).</text>
</comment>
<dbReference type="EMBL" id="RSCE01000003">
    <property type="protein sequence ID" value="RSH84270.1"/>
    <property type="molecule type" value="Genomic_DNA"/>
</dbReference>
<comment type="similarity">
    <text evidence="3">Belongs to the EMC2 family.</text>
</comment>
<evidence type="ECO:0000256" key="1">
    <source>
        <dbReference type="ARBA" id="ARBA00022737"/>
    </source>
</evidence>
<dbReference type="InterPro" id="IPR039856">
    <property type="entry name" value="EMC2-like"/>
</dbReference>
<dbReference type="PANTHER" id="PTHR12760">
    <property type="entry name" value="TETRATRICOPEPTIDE REPEAT PROTEIN"/>
    <property type="match status" value="1"/>
</dbReference>
<dbReference type="STRING" id="105984.A0A427XZN0"/>
<dbReference type="RefSeq" id="XP_028477718.1">
    <property type="nucleotide sequence ID" value="XM_028621266.1"/>
</dbReference>
<dbReference type="Gene3D" id="1.25.40.10">
    <property type="entry name" value="Tetratricopeptide repeat domain"/>
    <property type="match status" value="1"/>
</dbReference>
<dbReference type="GO" id="GO:0072546">
    <property type="term" value="C:EMC complex"/>
    <property type="evidence" value="ECO:0007669"/>
    <property type="project" value="UniProtKB-UniRule"/>
</dbReference>
<evidence type="ECO:0000259" key="4">
    <source>
        <dbReference type="Pfam" id="PF22890"/>
    </source>
</evidence>
<gene>
    <name evidence="5" type="ORF">EHS24_005784</name>
</gene>
<name>A0A427XZN0_9TREE</name>
<evidence type="ECO:0000256" key="2">
    <source>
        <dbReference type="ARBA" id="ARBA00022803"/>
    </source>
</evidence>
<dbReference type="GeneID" id="39590327"/>
<dbReference type="Pfam" id="PF22890">
    <property type="entry name" value="TPR_EMC2"/>
    <property type="match status" value="1"/>
</dbReference>
<accession>A0A427XZN0</accession>
<keyword evidence="6" id="KW-1185">Reference proteome</keyword>
<protein>
    <recommendedName>
        <fullName evidence="3">ER membrane protein complex subunit 2</fullName>
    </recommendedName>
</protein>
<comment type="caution">
    <text evidence="5">The sequence shown here is derived from an EMBL/GenBank/DDBJ whole genome shotgun (WGS) entry which is preliminary data.</text>
</comment>
<evidence type="ECO:0000256" key="3">
    <source>
        <dbReference type="RuleBase" id="RU367091"/>
    </source>
</evidence>
<evidence type="ECO:0000313" key="6">
    <source>
        <dbReference type="Proteomes" id="UP000279236"/>
    </source>
</evidence>
<keyword evidence="1" id="KW-0677">Repeat</keyword>